<sequence length="204" mass="21253">MALAGLGLFVATCVLMQFLRPDLDWIASQMSLYLLEPRGRLLQAAYCAMAVAMVALALGLWRALVPAARSAAPTLLFALAAVALVVTAFAAMRLPDAPQTFENLVHGIAAQGAFLGATAGMVLQALRFRLDPHWRPTLVWALPGALAGFASVWALGLAGGLPRGLAQKAVIALIVAWMAAVALRLHRQARAAVSAPAPASRAGA</sequence>
<dbReference type="Pfam" id="PF06197">
    <property type="entry name" value="DUF998"/>
    <property type="match status" value="1"/>
</dbReference>
<evidence type="ECO:0000313" key="3">
    <source>
        <dbReference type="EMBL" id="MBS7456993.1"/>
    </source>
</evidence>
<feature type="transmembrane region" description="Helical" evidence="1">
    <location>
        <begin position="138"/>
        <end position="159"/>
    </location>
</feature>
<gene>
    <name evidence="3" type="ORF">KB893_007575</name>
    <name evidence="2" type="ORF">KB893_04850</name>
</gene>
<accession>A0A8J7VRY9</accession>
<feature type="transmembrane region" description="Helical" evidence="1">
    <location>
        <begin position="165"/>
        <end position="185"/>
    </location>
</feature>
<keyword evidence="1" id="KW-0472">Membrane</keyword>
<comment type="caution">
    <text evidence="2">The sequence shown here is derived from an EMBL/GenBank/DDBJ whole genome shotgun (WGS) entry which is preliminary data.</text>
</comment>
<evidence type="ECO:0000256" key="1">
    <source>
        <dbReference type="SAM" id="Phobius"/>
    </source>
</evidence>
<dbReference type="EMBL" id="JAGQFT020000004">
    <property type="protein sequence ID" value="MBS7456993.1"/>
    <property type="molecule type" value="Genomic_DNA"/>
</dbReference>
<feature type="transmembrane region" description="Helical" evidence="1">
    <location>
        <begin position="40"/>
        <end position="61"/>
    </location>
</feature>
<feature type="transmembrane region" description="Helical" evidence="1">
    <location>
        <begin position="73"/>
        <end position="92"/>
    </location>
</feature>
<reference evidence="2" key="2">
    <citation type="submission" date="2021-04" db="EMBL/GenBank/DDBJ databases">
        <authorList>
            <person name="Karlyshev A.V."/>
        </authorList>
    </citation>
    <scope>NUCLEOTIDE SEQUENCE</scope>
    <source>
        <strain evidence="2">LMG 29479</strain>
    </source>
</reference>
<evidence type="ECO:0000313" key="2">
    <source>
        <dbReference type="EMBL" id="MBR0561844.1"/>
    </source>
</evidence>
<dbReference type="InterPro" id="IPR009339">
    <property type="entry name" value="DUF998"/>
</dbReference>
<name>A0A8J7VRY9_9GAMM</name>
<proteinExistence type="predicted"/>
<dbReference type="AlphaFoldDB" id="A0A8J7VRY9"/>
<dbReference type="Proteomes" id="UP000675747">
    <property type="component" value="Unassembled WGS sequence"/>
</dbReference>
<feature type="transmembrane region" description="Helical" evidence="1">
    <location>
        <begin position="104"/>
        <end position="126"/>
    </location>
</feature>
<keyword evidence="1" id="KW-0812">Transmembrane</keyword>
<evidence type="ECO:0000313" key="4">
    <source>
        <dbReference type="Proteomes" id="UP000675747"/>
    </source>
</evidence>
<organism evidence="2">
    <name type="scientific">Coralloluteibacterium stylophorae</name>
    <dbReference type="NCBI Taxonomy" id="1776034"/>
    <lineage>
        <taxon>Bacteria</taxon>
        <taxon>Pseudomonadati</taxon>
        <taxon>Pseudomonadota</taxon>
        <taxon>Gammaproteobacteria</taxon>
        <taxon>Lysobacterales</taxon>
        <taxon>Lysobacteraceae</taxon>
        <taxon>Coralloluteibacterium</taxon>
    </lineage>
</organism>
<protein>
    <submittedName>
        <fullName evidence="2">DUF998 domain-containing protein</fullName>
    </submittedName>
</protein>
<keyword evidence="1" id="KW-1133">Transmembrane helix</keyword>
<reference evidence="3 4" key="1">
    <citation type="journal article" date="2021" name="Microbiol. Resour. Announc.">
        <title>Draft Genome Sequence of Coralloluteibacterium stylophorae LMG 29479T.</title>
        <authorList>
            <person name="Karlyshev A.V."/>
            <person name="Kudryashova E.B."/>
            <person name="Ariskina E.V."/>
            <person name="Conroy A.P."/>
            <person name="Abidueva E.Y."/>
        </authorList>
    </citation>
    <scope>NUCLEOTIDE SEQUENCE [LARGE SCALE GENOMIC DNA]</scope>
    <source>
        <strain evidence="3 4">LMG 29479</strain>
    </source>
</reference>
<dbReference type="EMBL" id="JAGQFT010000024">
    <property type="protein sequence ID" value="MBR0561844.1"/>
    <property type="molecule type" value="Genomic_DNA"/>
</dbReference>
<keyword evidence="4" id="KW-1185">Reference proteome</keyword>